<evidence type="ECO:0000259" key="10">
    <source>
        <dbReference type="Pfam" id="PF02838"/>
    </source>
</evidence>
<dbReference type="SUPFAM" id="SSF51445">
    <property type="entry name" value="(Trans)glycosidases"/>
    <property type="match status" value="1"/>
</dbReference>
<dbReference type="InterPro" id="IPR025705">
    <property type="entry name" value="Beta_hexosaminidase_sua/sub"/>
</dbReference>
<evidence type="ECO:0000256" key="1">
    <source>
        <dbReference type="ARBA" id="ARBA00001231"/>
    </source>
</evidence>
<evidence type="ECO:0000256" key="3">
    <source>
        <dbReference type="ARBA" id="ARBA00012663"/>
    </source>
</evidence>
<feature type="domain" description="Beta-hexosaminidase bacterial type N-terminal" evidence="10">
    <location>
        <begin position="32"/>
        <end position="168"/>
    </location>
</feature>
<dbReference type="PRINTS" id="PR00738">
    <property type="entry name" value="GLHYDRLASE20"/>
</dbReference>
<dbReference type="SUPFAM" id="SSF49785">
    <property type="entry name" value="Galactose-binding domain-like"/>
    <property type="match status" value="1"/>
</dbReference>
<dbReference type="GO" id="GO:0016020">
    <property type="term" value="C:membrane"/>
    <property type="evidence" value="ECO:0007669"/>
    <property type="project" value="TreeGrafter"/>
</dbReference>
<feature type="domain" description="F5/8 type C" evidence="9">
    <location>
        <begin position="762"/>
        <end position="881"/>
    </location>
</feature>
<evidence type="ECO:0000256" key="6">
    <source>
        <dbReference type="PIRSR" id="PIRSR625705-1"/>
    </source>
</evidence>
<evidence type="ECO:0000256" key="2">
    <source>
        <dbReference type="ARBA" id="ARBA00006285"/>
    </source>
</evidence>
<dbReference type="Pfam" id="PF00754">
    <property type="entry name" value="F5_F8_type_C"/>
    <property type="match status" value="1"/>
</dbReference>
<accession>A0A9X3I1A3</accession>
<organism evidence="11 12">
    <name type="scientific">Salinimicrobium profundisediminis</name>
    <dbReference type="NCBI Taxonomy" id="2994553"/>
    <lineage>
        <taxon>Bacteria</taxon>
        <taxon>Pseudomonadati</taxon>
        <taxon>Bacteroidota</taxon>
        <taxon>Flavobacteriia</taxon>
        <taxon>Flavobacteriales</taxon>
        <taxon>Flavobacteriaceae</taxon>
        <taxon>Salinimicrobium</taxon>
    </lineage>
</organism>
<evidence type="ECO:0000313" key="11">
    <source>
        <dbReference type="EMBL" id="MCX2837727.1"/>
    </source>
</evidence>
<comment type="caution">
    <text evidence="11">The sequence shown here is derived from an EMBL/GenBank/DDBJ whole genome shotgun (WGS) entry which is preliminary data.</text>
</comment>
<dbReference type="EMBL" id="JAPJDA010000008">
    <property type="protein sequence ID" value="MCX2837727.1"/>
    <property type="molecule type" value="Genomic_DNA"/>
</dbReference>
<dbReference type="GO" id="GO:0005975">
    <property type="term" value="P:carbohydrate metabolic process"/>
    <property type="evidence" value="ECO:0007669"/>
    <property type="project" value="InterPro"/>
</dbReference>
<dbReference type="Pfam" id="PF00728">
    <property type="entry name" value="Glyco_hydro_20"/>
    <property type="match status" value="1"/>
</dbReference>
<evidence type="ECO:0000256" key="4">
    <source>
        <dbReference type="ARBA" id="ARBA00022801"/>
    </source>
</evidence>
<keyword evidence="5" id="KW-0326">Glycosidase</keyword>
<keyword evidence="4" id="KW-0378">Hydrolase</keyword>
<dbReference type="PANTHER" id="PTHR22600">
    <property type="entry name" value="BETA-HEXOSAMINIDASE"/>
    <property type="match status" value="1"/>
</dbReference>
<dbReference type="InterPro" id="IPR000421">
    <property type="entry name" value="FA58C"/>
</dbReference>
<dbReference type="Pfam" id="PF02838">
    <property type="entry name" value="Glyco_hydro_20b"/>
    <property type="match status" value="1"/>
</dbReference>
<evidence type="ECO:0000259" key="8">
    <source>
        <dbReference type="Pfam" id="PF00728"/>
    </source>
</evidence>
<comment type="catalytic activity">
    <reaction evidence="1">
        <text>Hydrolysis of terminal non-reducing N-acetyl-D-hexosamine residues in N-acetyl-beta-D-hexosaminides.</text>
        <dbReference type="EC" id="3.2.1.52"/>
    </reaction>
</comment>
<dbReference type="InterPro" id="IPR017853">
    <property type="entry name" value="GH"/>
</dbReference>
<dbReference type="AlphaFoldDB" id="A0A9X3I1A3"/>
<dbReference type="InterPro" id="IPR008979">
    <property type="entry name" value="Galactose-bd-like_sf"/>
</dbReference>
<reference evidence="11" key="1">
    <citation type="submission" date="2022-11" db="EMBL/GenBank/DDBJ databases">
        <title>Salinimicrobium profundisediminis sp. nov., isolated from deep-sea sediment of the Mariana Trench.</title>
        <authorList>
            <person name="Fu H."/>
        </authorList>
    </citation>
    <scope>NUCLEOTIDE SEQUENCE</scope>
    <source>
        <strain evidence="11">MT39</strain>
    </source>
</reference>
<dbReference type="InterPro" id="IPR026876">
    <property type="entry name" value="Fn3_assoc_repeat"/>
</dbReference>
<dbReference type="Proteomes" id="UP001148482">
    <property type="component" value="Unassembled WGS sequence"/>
</dbReference>
<dbReference type="GO" id="GO:0004563">
    <property type="term" value="F:beta-N-acetylhexosaminidase activity"/>
    <property type="evidence" value="ECO:0007669"/>
    <property type="project" value="UniProtKB-EC"/>
</dbReference>
<feature type="active site" description="Proton donor" evidence="6">
    <location>
        <position position="309"/>
    </location>
</feature>
<keyword evidence="7" id="KW-0175">Coiled coil</keyword>
<evidence type="ECO:0000256" key="7">
    <source>
        <dbReference type="SAM" id="Coils"/>
    </source>
</evidence>
<evidence type="ECO:0000313" key="12">
    <source>
        <dbReference type="Proteomes" id="UP001148482"/>
    </source>
</evidence>
<protein>
    <recommendedName>
        <fullName evidence="3">beta-N-acetylhexosaminidase</fullName>
        <ecNumber evidence="3">3.2.1.52</ecNumber>
    </recommendedName>
</protein>
<dbReference type="RefSeq" id="WP_266068970.1">
    <property type="nucleotide sequence ID" value="NZ_JAPJDA010000008.1"/>
</dbReference>
<dbReference type="SUPFAM" id="SSF55545">
    <property type="entry name" value="beta-N-acetylhexosaminidase-like domain"/>
    <property type="match status" value="1"/>
</dbReference>
<dbReference type="Pfam" id="PF13287">
    <property type="entry name" value="Fn3_assoc"/>
    <property type="match status" value="1"/>
</dbReference>
<feature type="domain" description="Glycoside hydrolase family 20 catalytic" evidence="8">
    <location>
        <begin position="172"/>
        <end position="401"/>
    </location>
</feature>
<name>A0A9X3I1A3_9FLAO</name>
<dbReference type="InterPro" id="IPR015883">
    <property type="entry name" value="Glyco_hydro_20_cat"/>
</dbReference>
<evidence type="ECO:0000259" key="9">
    <source>
        <dbReference type="Pfam" id="PF00754"/>
    </source>
</evidence>
<dbReference type="PANTHER" id="PTHR22600:SF57">
    <property type="entry name" value="BETA-N-ACETYLHEXOSAMINIDASE"/>
    <property type="match status" value="1"/>
</dbReference>
<comment type="similarity">
    <text evidence="2">Belongs to the glycosyl hydrolase 20 family.</text>
</comment>
<gene>
    <name evidence="11" type="ORF">OQ279_06130</name>
</gene>
<evidence type="ECO:0000256" key="5">
    <source>
        <dbReference type="ARBA" id="ARBA00023295"/>
    </source>
</evidence>
<feature type="coiled-coil region" evidence="7">
    <location>
        <begin position="543"/>
        <end position="570"/>
    </location>
</feature>
<dbReference type="EC" id="3.2.1.52" evidence="3"/>
<dbReference type="Gene3D" id="3.30.379.10">
    <property type="entry name" value="Chitobiase/beta-hexosaminidase domain 2-like"/>
    <property type="match status" value="1"/>
</dbReference>
<dbReference type="Gene3D" id="2.60.120.260">
    <property type="entry name" value="Galactose-binding domain-like"/>
    <property type="match status" value="1"/>
</dbReference>
<dbReference type="InterPro" id="IPR029018">
    <property type="entry name" value="Hex-like_dom2"/>
</dbReference>
<dbReference type="InterPro" id="IPR015882">
    <property type="entry name" value="HEX_bac_N"/>
</dbReference>
<keyword evidence="12" id="KW-1185">Reference proteome</keyword>
<sequence>MKERTRFIFSQGAIFFLLVLISQQVLAQETVLIPKPQKINQKTSHSFNLNNSRVWTNETAHNNFTLEQLKKVFSEKAQAKLSTVKTAKKADIILYSASEGAVSIPKNLLPSSEVLQKIGPQGYWLKIDDKIRIIANTSQGLFYGVQTLKQLLKTSEENALFETEIIDWPALEYRGWMDDISRGPIPTLDYVKSVIKTLSEYKLNFINLYTEHTLRNEKFADIAPPDAFTPAEITELEKFAAPYHVSIIGNQQAFGHMEEILKIPFYNNIADTKWNLNPGSPATYKFLETYLGDAAQAYEHPFFNIGADETDGLGSGKAKDLVDSLGMEAVYAMHINKLDGILKKYGKRTMMWGDIAVNHQEIIEQLPKDLIILSWGYDPRDSFDEAIVPFKESGFDFMVAPGVRSWSEIYPNLDVAVKNIANYVRDGKEYGAMGMINTAWDDDGETLFNANWHGMIWGAEMSWNPISSQEEEQASRERQNRREIFEKGVDQFFFGVTGKSSVMKSLNKFAQLREIPVFSSMANASTWSSIYEFYPEEETASIAAANQKMLKEANKLMLELQEKTRQVNTNKTAVRVAALAAQRAAYTAKKNLFILELQKLYNNKEGVNLKLIKQKREELLDELHLLKIAYVQAWQEENRAYWLDENLKKYDAQAQDLLDIETHVFIKAGQAIQPGEMKIELNSLFPLTKLHYSLDGSEPTKDSPVFNGNLSINSNTLVQARGYNDGKAGEISSRFFNVHKALGVTPKIKGSYSTANPAYTAGGPTGLTDGLKGSENFADGRWQGYAGQDVEVVLDLGAPTEVNEISADFYQRLISWIMLPKNVEFHASKDGKNYQKVAQANSPLDEKDQGLIIQEFSSGPLKLKTRFLKVKINSQGMLPEWHTGAGKPGFIFIDEIVVK</sequence>
<proteinExistence type="inferred from homology"/>
<dbReference type="GO" id="GO:0030203">
    <property type="term" value="P:glycosaminoglycan metabolic process"/>
    <property type="evidence" value="ECO:0007669"/>
    <property type="project" value="TreeGrafter"/>
</dbReference>
<dbReference type="Gene3D" id="3.20.20.80">
    <property type="entry name" value="Glycosidases"/>
    <property type="match status" value="1"/>
</dbReference>